<proteinExistence type="predicted"/>
<keyword evidence="1" id="KW-0378">Hydrolase</keyword>
<organism evidence="1 2">
    <name type="scientific">Vararia minispora EC-137</name>
    <dbReference type="NCBI Taxonomy" id="1314806"/>
    <lineage>
        <taxon>Eukaryota</taxon>
        <taxon>Fungi</taxon>
        <taxon>Dikarya</taxon>
        <taxon>Basidiomycota</taxon>
        <taxon>Agaricomycotina</taxon>
        <taxon>Agaricomycetes</taxon>
        <taxon>Russulales</taxon>
        <taxon>Lachnocladiaceae</taxon>
        <taxon>Vararia</taxon>
    </lineage>
</organism>
<evidence type="ECO:0000313" key="1">
    <source>
        <dbReference type="EMBL" id="KAI0031681.1"/>
    </source>
</evidence>
<comment type="caution">
    <text evidence="1">The sequence shown here is derived from an EMBL/GenBank/DDBJ whole genome shotgun (WGS) entry which is preliminary data.</text>
</comment>
<dbReference type="Proteomes" id="UP000814128">
    <property type="component" value="Unassembled WGS sequence"/>
</dbReference>
<evidence type="ECO:0000313" key="2">
    <source>
        <dbReference type="Proteomes" id="UP000814128"/>
    </source>
</evidence>
<dbReference type="EMBL" id="MU273571">
    <property type="protein sequence ID" value="KAI0031681.1"/>
    <property type="molecule type" value="Genomic_DNA"/>
</dbReference>
<keyword evidence="2" id="KW-1185">Reference proteome</keyword>
<reference evidence="1" key="2">
    <citation type="journal article" date="2022" name="New Phytol.">
        <title>Evolutionary transition to the ectomycorrhizal habit in the genomes of a hyperdiverse lineage of mushroom-forming fungi.</title>
        <authorList>
            <person name="Looney B."/>
            <person name="Miyauchi S."/>
            <person name="Morin E."/>
            <person name="Drula E."/>
            <person name="Courty P.E."/>
            <person name="Kohler A."/>
            <person name="Kuo A."/>
            <person name="LaButti K."/>
            <person name="Pangilinan J."/>
            <person name="Lipzen A."/>
            <person name="Riley R."/>
            <person name="Andreopoulos W."/>
            <person name="He G."/>
            <person name="Johnson J."/>
            <person name="Nolan M."/>
            <person name="Tritt A."/>
            <person name="Barry K.W."/>
            <person name="Grigoriev I.V."/>
            <person name="Nagy L.G."/>
            <person name="Hibbett D."/>
            <person name="Henrissat B."/>
            <person name="Matheny P.B."/>
            <person name="Labbe J."/>
            <person name="Martin F.M."/>
        </authorList>
    </citation>
    <scope>NUCLEOTIDE SEQUENCE</scope>
    <source>
        <strain evidence="1">EC-137</strain>
    </source>
</reference>
<name>A0ACB8QK27_9AGAM</name>
<sequence length="338" mass="36675">IAFAILIGVFSRTNKKRSWKRAIHFSQMRHVTKLMAKGGINTAKAIMGGTTGDNYCGWVKSKRIAEVSEGVGEGAYLHWIGEKSLGKVLLFFHGGGYSLPMLPTSFDMLLSFKNDVKSSLGDIGVCVLEYSLTPGSPFPKQLSQANAALMHLLSSGVSASDIVLAGDSAGGNLVLQLLSHILHPLPSIPPPPELSSPLRGAYMISPWVGMDDSWPSFEQNAEHDIIDPSLYRLFAEEIAAGMTPDLLSWVRPVSAQQDWWTGLVGVVPSILVTAGKRECLYDEIDRISTTLKAHVPQLKTFIEENGVHEDLVMAFGAGAGRTAPEYPIAVEWLKTVFA</sequence>
<feature type="non-terminal residue" evidence="1">
    <location>
        <position position="1"/>
    </location>
</feature>
<gene>
    <name evidence="1" type="ORF">K488DRAFT_51623</name>
</gene>
<protein>
    <submittedName>
        <fullName evidence="1">Alpha/Beta hydrolase protein</fullName>
    </submittedName>
</protein>
<accession>A0ACB8QK27</accession>
<reference evidence="1" key="1">
    <citation type="submission" date="2021-02" db="EMBL/GenBank/DDBJ databases">
        <authorList>
            <consortium name="DOE Joint Genome Institute"/>
            <person name="Ahrendt S."/>
            <person name="Looney B.P."/>
            <person name="Miyauchi S."/>
            <person name="Morin E."/>
            <person name="Drula E."/>
            <person name="Courty P.E."/>
            <person name="Chicoki N."/>
            <person name="Fauchery L."/>
            <person name="Kohler A."/>
            <person name="Kuo A."/>
            <person name="Labutti K."/>
            <person name="Pangilinan J."/>
            <person name="Lipzen A."/>
            <person name="Riley R."/>
            <person name="Andreopoulos W."/>
            <person name="He G."/>
            <person name="Johnson J."/>
            <person name="Barry K.W."/>
            <person name="Grigoriev I.V."/>
            <person name="Nagy L."/>
            <person name="Hibbett D."/>
            <person name="Henrissat B."/>
            <person name="Matheny P.B."/>
            <person name="Labbe J."/>
            <person name="Martin F."/>
        </authorList>
    </citation>
    <scope>NUCLEOTIDE SEQUENCE</scope>
    <source>
        <strain evidence="1">EC-137</strain>
    </source>
</reference>